<dbReference type="InterPro" id="IPR013210">
    <property type="entry name" value="LRR_N_plant-typ"/>
</dbReference>
<keyword evidence="6 7" id="KW-0472">Membrane</keyword>
<accession>A0ABR2CHF1</accession>
<dbReference type="InterPro" id="IPR032675">
    <property type="entry name" value="LRR_dom_sf"/>
</dbReference>
<keyword evidence="8" id="KW-0732">Signal</keyword>
<dbReference type="Proteomes" id="UP001472677">
    <property type="component" value="Unassembled WGS sequence"/>
</dbReference>
<dbReference type="EMBL" id="JBBPBM010000052">
    <property type="protein sequence ID" value="KAK8518945.1"/>
    <property type="molecule type" value="Genomic_DNA"/>
</dbReference>
<comment type="caution">
    <text evidence="10">The sequence shown here is derived from an EMBL/GenBank/DDBJ whole genome shotgun (WGS) entry which is preliminary data.</text>
</comment>
<evidence type="ECO:0000256" key="5">
    <source>
        <dbReference type="ARBA" id="ARBA00022989"/>
    </source>
</evidence>
<evidence type="ECO:0000313" key="10">
    <source>
        <dbReference type="EMBL" id="KAK8518945.1"/>
    </source>
</evidence>
<comment type="subcellular location">
    <subcellularLocation>
        <location evidence="1">Membrane</location>
    </subcellularLocation>
</comment>
<dbReference type="PANTHER" id="PTHR27008">
    <property type="entry name" value="OS04G0122200 PROTEIN"/>
    <property type="match status" value="1"/>
</dbReference>
<evidence type="ECO:0000256" key="8">
    <source>
        <dbReference type="SAM" id="SignalP"/>
    </source>
</evidence>
<dbReference type="InterPro" id="IPR003591">
    <property type="entry name" value="Leu-rich_rpt_typical-subtyp"/>
</dbReference>
<feature type="domain" description="Leucine-rich repeat-containing N-terminal plant-type" evidence="9">
    <location>
        <begin position="34"/>
        <end position="68"/>
    </location>
</feature>
<dbReference type="Pfam" id="PF13855">
    <property type="entry name" value="LRR_8"/>
    <property type="match status" value="3"/>
</dbReference>
<evidence type="ECO:0000256" key="4">
    <source>
        <dbReference type="ARBA" id="ARBA00022737"/>
    </source>
</evidence>
<dbReference type="SMART" id="SM00369">
    <property type="entry name" value="LRR_TYP"/>
    <property type="match status" value="8"/>
</dbReference>
<feature type="signal peptide" evidence="8">
    <location>
        <begin position="1"/>
        <end position="25"/>
    </location>
</feature>
<keyword evidence="11" id="KW-1185">Reference proteome</keyword>
<feature type="chain" id="PRO_5046381689" description="Leucine-rich repeat-containing N-terminal plant-type domain-containing protein" evidence="8">
    <location>
        <begin position="26"/>
        <end position="685"/>
    </location>
</feature>
<proteinExistence type="predicted"/>
<gene>
    <name evidence="10" type="ORF">V6N12_012180</name>
</gene>
<name>A0ABR2CHF1_9ROSI</name>
<reference evidence="10 11" key="1">
    <citation type="journal article" date="2024" name="G3 (Bethesda)">
        <title>Genome assembly of Hibiscus sabdariffa L. provides insights into metabolisms of medicinal natural products.</title>
        <authorList>
            <person name="Kim T."/>
        </authorList>
    </citation>
    <scope>NUCLEOTIDE SEQUENCE [LARGE SCALE GENOMIC DNA]</scope>
    <source>
        <strain evidence="10">TK-2024</strain>
        <tissue evidence="10">Old leaves</tissue>
    </source>
</reference>
<evidence type="ECO:0000313" key="11">
    <source>
        <dbReference type="Proteomes" id="UP001472677"/>
    </source>
</evidence>
<dbReference type="InterPro" id="IPR001611">
    <property type="entry name" value="Leu-rich_rpt"/>
</dbReference>
<evidence type="ECO:0000256" key="3">
    <source>
        <dbReference type="ARBA" id="ARBA00022692"/>
    </source>
</evidence>
<evidence type="ECO:0000259" key="9">
    <source>
        <dbReference type="Pfam" id="PF08263"/>
    </source>
</evidence>
<evidence type="ECO:0000256" key="7">
    <source>
        <dbReference type="SAM" id="Phobius"/>
    </source>
</evidence>
<dbReference type="Gene3D" id="3.80.10.10">
    <property type="entry name" value="Ribonuclease Inhibitor"/>
    <property type="match status" value="3"/>
</dbReference>
<sequence>MGIPKVSLAFLVLVLSIMFRQMVLGSRQPSCHFNDLTALQGFSRSLESNIGGWNWNSSSCCSFTGITCGNSSVLNARVVRLELGNKRLTGTIGDSLVGLGQLRILNLSHNFLHGSVPTNLFQFWNLEVLDLSDNQFVGSVPTVIHLRSVKHLDLSKNSFSSFLGVEFCKSSSRIRYLNLADNFFGEASLYLENCTSLRYLFLNGNGLSGTLPENLFLLQHLKVLHLEQNRFSGPLSYGIGNLSNLVELDISSNDFVGSLPDVFRSLRKLESFSASSNRLTGLLPVSLVNSASLSSIDLHNNSLAGPIRVNCSAMTRVTLLRFSSNKFQGPIPASLSSCWSLRSLNLARNNLGGVVPFQFRDLQSLQFLSLSNTSISNISTALEILQYCRKLTILVLSLNFHQEEMPSNLNLQFKSLQALIIPACRLTGSLPKWLSSCKTLQLLDLSWNSLGGSIPTWIGNFEYLFYLDLSNNFFSGEIPESLTGLDNLVHTTVLLKESSEHVPLMKSTGQNGPWLGYKDMWSFPPTIDLSSNKFTGPIWPSFGNLNNLHVLRLEENSLSGTIPDSISGMTNLEALDLSRNNLSGEIPSSLVHLNFLSAFNVSFNRLSGDIPSGGQFLTFPESSFEGNDALCSSILRPCKPPRIPPLVSPRKKTKIVDWNVCIGAAVGFFLSVFFCFKSGRVLPKG</sequence>
<keyword evidence="3 7" id="KW-0812">Transmembrane</keyword>
<dbReference type="Pfam" id="PF08263">
    <property type="entry name" value="LRRNT_2"/>
    <property type="match status" value="1"/>
</dbReference>
<keyword evidence="4" id="KW-0677">Repeat</keyword>
<evidence type="ECO:0000256" key="1">
    <source>
        <dbReference type="ARBA" id="ARBA00004370"/>
    </source>
</evidence>
<evidence type="ECO:0000256" key="2">
    <source>
        <dbReference type="ARBA" id="ARBA00022614"/>
    </source>
</evidence>
<keyword evidence="5 7" id="KW-1133">Transmembrane helix</keyword>
<dbReference type="Pfam" id="PF00560">
    <property type="entry name" value="LRR_1"/>
    <property type="match status" value="4"/>
</dbReference>
<dbReference type="PANTHER" id="PTHR27008:SF507">
    <property type="entry name" value="LEUCINE-RICH REPEAT-CONTAINING N-TERMINAL PLANT-TYPE DOMAIN-CONTAINING PROTEIN"/>
    <property type="match status" value="1"/>
</dbReference>
<protein>
    <recommendedName>
        <fullName evidence="9">Leucine-rich repeat-containing N-terminal plant-type domain-containing protein</fullName>
    </recommendedName>
</protein>
<organism evidence="10 11">
    <name type="scientific">Hibiscus sabdariffa</name>
    <name type="common">roselle</name>
    <dbReference type="NCBI Taxonomy" id="183260"/>
    <lineage>
        <taxon>Eukaryota</taxon>
        <taxon>Viridiplantae</taxon>
        <taxon>Streptophyta</taxon>
        <taxon>Embryophyta</taxon>
        <taxon>Tracheophyta</taxon>
        <taxon>Spermatophyta</taxon>
        <taxon>Magnoliopsida</taxon>
        <taxon>eudicotyledons</taxon>
        <taxon>Gunneridae</taxon>
        <taxon>Pentapetalae</taxon>
        <taxon>rosids</taxon>
        <taxon>malvids</taxon>
        <taxon>Malvales</taxon>
        <taxon>Malvaceae</taxon>
        <taxon>Malvoideae</taxon>
        <taxon>Hibiscus</taxon>
    </lineage>
</organism>
<dbReference type="InterPro" id="IPR051809">
    <property type="entry name" value="Plant_receptor-like_S/T_kinase"/>
</dbReference>
<keyword evidence="2" id="KW-0433">Leucine-rich repeat</keyword>
<dbReference type="PROSITE" id="PS51450">
    <property type="entry name" value="LRR"/>
    <property type="match status" value="2"/>
</dbReference>
<dbReference type="PRINTS" id="PR00019">
    <property type="entry name" value="LEURICHRPT"/>
</dbReference>
<dbReference type="SUPFAM" id="SSF52058">
    <property type="entry name" value="L domain-like"/>
    <property type="match status" value="2"/>
</dbReference>
<feature type="transmembrane region" description="Helical" evidence="7">
    <location>
        <begin position="655"/>
        <end position="676"/>
    </location>
</feature>
<evidence type="ECO:0000256" key="6">
    <source>
        <dbReference type="ARBA" id="ARBA00023136"/>
    </source>
</evidence>